<evidence type="ECO:0000313" key="11">
    <source>
        <dbReference type="Proteomes" id="UP000092124"/>
    </source>
</evidence>
<comment type="subcellular location">
    <subcellularLocation>
        <location evidence="1 9">Chromosome</location>
        <location evidence="1 9">Centromere</location>
        <location evidence="1 9">Kinetochore</location>
    </subcellularLocation>
</comment>
<dbReference type="OrthoDB" id="5556307at2759"/>
<evidence type="ECO:0000313" key="10">
    <source>
        <dbReference type="EMBL" id="OBS66977.1"/>
    </source>
</evidence>
<dbReference type="EMBL" id="LZPO01087164">
    <property type="protein sequence ID" value="OBS66977.1"/>
    <property type="molecule type" value="Genomic_DNA"/>
</dbReference>
<gene>
    <name evidence="10" type="ORF">A6R68_04479</name>
</gene>
<dbReference type="PANTHER" id="PTHR15995">
    <property type="entry name" value="PROTEIN ZWILCH HOMOLOG"/>
    <property type="match status" value="1"/>
</dbReference>
<sequence>ADVQVQLTSKSQPSLLKTILNGDNSVFLVEKVCLEKEETSHVEEPQSEETAISDFSTGENVRPLALPVGRARCDSSDPEGTCWLGAELITANDIITGVVLYVVTCKARGFAQYELFKSTDLDDIVTPSQTTVTLDLSWSPVEEILQTPPLSSTAALVGMDSCLLFGLLRLLSGLLVIADAVLADGLRTGVTEWLEPLETKSAIEVVQEFLNGVVSYQDLVKCFTLILQSLQRGDIQPWLHSGSNSLLSKLIHQSYHGAMDSVPLSGTTPLQMLLEIGLDKLKKDYISFFVSQELASLNHLEYFISPSVATQEQRLFYLPRSCIKYYKQNPLDEQHIFQLPVRPAAVKNLYQSEKPQKWRVEISSSQKKVKTVWQLSESSPVDHSSFHKPDFSELTLNGSLEERAAFINMITCSQVHF</sequence>
<dbReference type="PANTHER" id="PTHR15995:SF1">
    <property type="entry name" value="PROTEIN ZWILCH HOMOLOG"/>
    <property type="match status" value="1"/>
</dbReference>
<evidence type="ECO:0000256" key="6">
    <source>
        <dbReference type="ARBA" id="ARBA00022838"/>
    </source>
</evidence>
<organism evidence="10 11">
    <name type="scientific">Neotoma lepida</name>
    <name type="common">Desert woodrat</name>
    <dbReference type="NCBI Taxonomy" id="56216"/>
    <lineage>
        <taxon>Eukaryota</taxon>
        <taxon>Metazoa</taxon>
        <taxon>Chordata</taxon>
        <taxon>Craniata</taxon>
        <taxon>Vertebrata</taxon>
        <taxon>Euteleostomi</taxon>
        <taxon>Mammalia</taxon>
        <taxon>Eutheria</taxon>
        <taxon>Euarchontoglires</taxon>
        <taxon>Glires</taxon>
        <taxon>Rodentia</taxon>
        <taxon>Myomorpha</taxon>
        <taxon>Muroidea</taxon>
        <taxon>Cricetidae</taxon>
        <taxon>Neotominae</taxon>
        <taxon>Neotoma</taxon>
    </lineage>
</organism>
<dbReference type="Gene3D" id="6.20.270.10">
    <property type="match status" value="1"/>
</dbReference>
<dbReference type="Proteomes" id="UP000092124">
    <property type="component" value="Unassembled WGS sequence"/>
</dbReference>
<feature type="non-terminal residue" evidence="10">
    <location>
        <position position="417"/>
    </location>
</feature>
<dbReference type="STRING" id="56216.A0A1A6GNN4"/>
<dbReference type="Gene3D" id="1.20.58.730">
    <property type="match status" value="1"/>
</dbReference>
<evidence type="ECO:0000256" key="4">
    <source>
        <dbReference type="ARBA" id="ARBA00022618"/>
    </source>
</evidence>
<reference evidence="10 11" key="1">
    <citation type="submission" date="2016-06" db="EMBL/GenBank/DDBJ databases">
        <title>The Draft Genome Sequence and Annotation of the Desert Woodrat Neotoma lepida.</title>
        <authorList>
            <person name="Campbell M."/>
            <person name="Oakeson K.F."/>
            <person name="Yandell M."/>
            <person name="Halpert J.R."/>
            <person name="Dearing D."/>
        </authorList>
    </citation>
    <scope>NUCLEOTIDE SEQUENCE [LARGE SCALE GENOMIC DNA]</scope>
    <source>
        <strain evidence="10">417</strain>
        <tissue evidence="10">Liver</tissue>
    </source>
</reference>
<keyword evidence="5 9" id="KW-0498">Mitosis</keyword>
<evidence type="ECO:0000256" key="2">
    <source>
        <dbReference type="ARBA" id="ARBA00009062"/>
    </source>
</evidence>
<dbReference type="Gene3D" id="1.10.287.1880">
    <property type="match status" value="1"/>
</dbReference>
<evidence type="ECO:0000256" key="9">
    <source>
        <dbReference type="RuleBase" id="RU369076"/>
    </source>
</evidence>
<dbReference type="GO" id="GO:0051301">
    <property type="term" value="P:cell division"/>
    <property type="evidence" value="ECO:0007669"/>
    <property type="project" value="UniProtKB-UniRule"/>
</dbReference>
<keyword evidence="11" id="KW-1185">Reference proteome</keyword>
<keyword evidence="6 9" id="KW-0995">Kinetochore</keyword>
<evidence type="ECO:0000256" key="7">
    <source>
        <dbReference type="ARBA" id="ARBA00023306"/>
    </source>
</evidence>
<dbReference type="GO" id="GO:1990423">
    <property type="term" value="C:RZZ complex"/>
    <property type="evidence" value="ECO:0007669"/>
    <property type="project" value="UniProtKB-UniRule"/>
</dbReference>
<comment type="subunit">
    <text evidence="9">Component of the RZZ complex.</text>
</comment>
<evidence type="ECO:0000256" key="5">
    <source>
        <dbReference type="ARBA" id="ARBA00022776"/>
    </source>
</evidence>
<evidence type="ECO:0000256" key="3">
    <source>
        <dbReference type="ARBA" id="ARBA00022454"/>
    </source>
</evidence>
<comment type="similarity">
    <text evidence="2 9">Belongs to the ZWILCH family.</text>
</comment>
<keyword evidence="7 9" id="KW-0131">Cell cycle</keyword>
<dbReference type="Gene3D" id="2.20.25.230">
    <property type="match status" value="1"/>
</dbReference>
<accession>A0A1A6GNN4</accession>
<feature type="non-terminal residue" evidence="10">
    <location>
        <position position="1"/>
    </location>
</feature>
<dbReference type="GO" id="GO:0034501">
    <property type="term" value="P:protein localization to kinetochore"/>
    <property type="evidence" value="ECO:0007669"/>
    <property type="project" value="UniProtKB-UniRule"/>
</dbReference>
<keyword evidence="8 9" id="KW-0137">Centromere</keyword>
<dbReference type="Pfam" id="PF09817">
    <property type="entry name" value="Zwilch"/>
    <property type="match status" value="4"/>
</dbReference>
<keyword evidence="3 9" id="KW-0158">Chromosome</keyword>
<evidence type="ECO:0000256" key="8">
    <source>
        <dbReference type="ARBA" id="ARBA00023328"/>
    </source>
</evidence>
<comment type="caution">
    <text evidence="10">The sequence shown here is derived from an EMBL/GenBank/DDBJ whole genome shotgun (WGS) entry which is preliminary data.</text>
</comment>
<name>A0A1A6GNN4_NEOLE</name>
<dbReference type="AlphaFoldDB" id="A0A1A6GNN4"/>
<evidence type="ECO:0000256" key="1">
    <source>
        <dbReference type="ARBA" id="ARBA00004629"/>
    </source>
</evidence>
<dbReference type="GO" id="GO:0007094">
    <property type="term" value="P:mitotic spindle assembly checkpoint signaling"/>
    <property type="evidence" value="ECO:0007669"/>
    <property type="project" value="UniProtKB-UniRule"/>
</dbReference>
<keyword evidence="4 9" id="KW-0132">Cell division</keyword>
<protein>
    <recommendedName>
        <fullName evidence="9">Protein zwilch</fullName>
    </recommendedName>
</protein>
<dbReference type="InterPro" id="IPR018630">
    <property type="entry name" value="Zwilch"/>
</dbReference>
<comment type="function">
    <text evidence="9">Essential component of the mitotic checkpoint, which prevents cells from prematurely exiting mitosis. Required for the assembly of the dynein-dynactin and MAD1-MAD2 complexes onto kinetochores. Its function related to the spindle assembly machinery is proposed to depend on its association in the mitotic RZZ complex.</text>
</comment>
<proteinExistence type="inferred from homology"/>